<organism evidence="2 3">
    <name type="scientific">Staphylococcus caprae</name>
    <dbReference type="NCBI Taxonomy" id="29380"/>
    <lineage>
        <taxon>Bacteria</taxon>
        <taxon>Bacillati</taxon>
        <taxon>Bacillota</taxon>
        <taxon>Bacilli</taxon>
        <taxon>Bacillales</taxon>
        <taxon>Staphylococcaceae</taxon>
        <taxon>Staphylococcus</taxon>
    </lineage>
</organism>
<evidence type="ECO:0000313" key="3">
    <source>
        <dbReference type="Proteomes" id="UP000274772"/>
    </source>
</evidence>
<reference evidence="2 3" key="1">
    <citation type="submission" date="2018-05" db="EMBL/GenBank/DDBJ databases">
        <title>Complete genome sequencing of three human clinical isolates of Staphylococcus caprae reveals virulence factors similar to those of S. epidermidis and S. capitis.</title>
        <authorList>
            <person name="Watanabe S."/>
            <person name="Cui L."/>
        </authorList>
    </citation>
    <scope>NUCLEOTIDE SEQUENCE [LARGE SCALE GENOMIC DNA]</scope>
    <source>
        <strain evidence="2 3">JMUB590</strain>
    </source>
</reference>
<keyword evidence="3" id="KW-1185">Reference proteome</keyword>
<proteinExistence type="predicted"/>
<sequence length="218" mass="23801">MGSYVAGFKRLHVGVFNDKADKVISKHIWEDENGGTVNMNVTGLAPDMVDMFASNKRVWMKKQGTNEVKSDIELFNIPSEELNAVLGRSKDKNGTAWVGEETRAPYVTVIGESADGMTGEPVYCALMKGTFSLDSMEFKTKGEKEEQPETTKLTGDWMNRNIEVDGDTKGIVYGYHEGKQGADEFMKKVFVGFDGSVSAPSNVSATGNTNSATVTSEQ</sequence>
<dbReference type="EMBL" id="AP018586">
    <property type="protein sequence ID" value="BBD92802.1"/>
    <property type="molecule type" value="Genomic_DNA"/>
</dbReference>
<accession>A0ABM7FW98</accession>
<evidence type="ECO:0000256" key="1">
    <source>
        <dbReference type="SAM" id="MobiDB-lite"/>
    </source>
</evidence>
<protein>
    <submittedName>
        <fullName evidence="2">Phage protein</fullName>
    </submittedName>
</protein>
<dbReference type="Pfam" id="PF04630">
    <property type="entry name" value="Phage_TTP_1"/>
    <property type="match status" value="1"/>
</dbReference>
<feature type="region of interest" description="Disordered" evidence="1">
    <location>
        <begin position="198"/>
        <end position="218"/>
    </location>
</feature>
<dbReference type="InterPro" id="IPR006724">
    <property type="entry name" value="Phage_TTP"/>
</dbReference>
<dbReference type="NCBIfam" id="TIGR01603">
    <property type="entry name" value="maj_tail_phi13"/>
    <property type="match status" value="1"/>
</dbReference>
<evidence type="ECO:0000313" key="2">
    <source>
        <dbReference type="EMBL" id="BBD92802.1"/>
    </source>
</evidence>
<name>A0ABM7FW98_9STAP</name>
<dbReference type="RefSeq" id="WP_044466297.1">
    <property type="nucleotide sequence ID" value="NZ_AP018586.1"/>
</dbReference>
<gene>
    <name evidence="2" type="ORF">JMUB590_1745</name>
</gene>
<dbReference type="Proteomes" id="UP000274772">
    <property type="component" value="Chromosome"/>
</dbReference>
<dbReference type="GeneID" id="58051497"/>
<dbReference type="InterPro" id="IPR006490">
    <property type="entry name" value="Maj_tail_phi13"/>
</dbReference>